<dbReference type="Proteomes" id="UP000693970">
    <property type="component" value="Unassembled WGS sequence"/>
</dbReference>
<feature type="domain" description="WRKY19-like zinc finger" evidence="5">
    <location>
        <begin position="1527"/>
        <end position="1548"/>
    </location>
</feature>
<feature type="compositionally biased region" description="Basic and acidic residues" evidence="3">
    <location>
        <begin position="74"/>
        <end position="88"/>
    </location>
</feature>
<dbReference type="InterPro" id="IPR056866">
    <property type="entry name" value="Znf_WRKY19"/>
</dbReference>
<feature type="region of interest" description="Disordered" evidence="3">
    <location>
        <begin position="994"/>
        <end position="1146"/>
    </location>
</feature>
<gene>
    <name evidence="6" type="ORF">IV203_029983</name>
</gene>
<feature type="compositionally biased region" description="Polar residues" evidence="3">
    <location>
        <begin position="1093"/>
        <end position="1104"/>
    </location>
</feature>
<evidence type="ECO:0000256" key="4">
    <source>
        <dbReference type="SAM" id="Phobius"/>
    </source>
</evidence>
<feature type="compositionally biased region" description="Low complexity" evidence="3">
    <location>
        <begin position="1604"/>
        <end position="1615"/>
    </location>
</feature>
<dbReference type="EMBL" id="JAGRRH010000007">
    <property type="protein sequence ID" value="KAG7367312.1"/>
    <property type="molecule type" value="Genomic_DNA"/>
</dbReference>
<proteinExistence type="predicted"/>
<dbReference type="PANTHER" id="PTHR48004:SF58">
    <property type="entry name" value="OS01G0162200 PROTEIN"/>
    <property type="match status" value="1"/>
</dbReference>
<feature type="region of interest" description="Disordered" evidence="3">
    <location>
        <begin position="1241"/>
        <end position="1331"/>
    </location>
</feature>
<feature type="compositionally biased region" description="Basic and acidic residues" evidence="3">
    <location>
        <begin position="1043"/>
        <end position="1064"/>
    </location>
</feature>
<keyword evidence="4" id="KW-0472">Membrane</keyword>
<dbReference type="Pfam" id="PF00560">
    <property type="entry name" value="LRR_1"/>
    <property type="match status" value="1"/>
</dbReference>
<feature type="compositionally biased region" description="Low complexity" evidence="3">
    <location>
        <begin position="22"/>
        <end position="32"/>
    </location>
</feature>
<protein>
    <submittedName>
        <fullName evidence="6">RHS repeat-associated core domain containing protein</fullName>
    </submittedName>
</protein>
<feature type="compositionally biased region" description="Polar residues" evidence="3">
    <location>
        <begin position="114"/>
        <end position="123"/>
    </location>
</feature>
<feature type="compositionally biased region" description="Basic and acidic residues" evidence="3">
    <location>
        <begin position="34"/>
        <end position="44"/>
    </location>
</feature>
<dbReference type="Pfam" id="PF24906">
    <property type="entry name" value="Zf_WRKY19"/>
    <property type="match status" value="1"/>
</dbReference>
<feature type="region of interest" description="Disordered" evidence="3">
    <location>
        <begin position="1"/>
        <end position="123"/>
    </location>
</feature>
<accession>A0A9K3LSG2</accession>
<dbReference type="InterPro" id="IPR001611">
    <property type="entry name" value="Leu-rich_rpt"/>
</dbReference>
<evidence type="ECO:0000259" key="5">
    <source>
        <dbReference type="Pfam" id="PF24906"/>
    </source>
</evidence>
<feature type="region of interest" description="Disordered" evidence="3">
    <location>
        <begin position="304"/>
        <end position="326"/>
    </location>
</feature>
<keyword evidence="4" id="KW-1133">Transmembrane helix</keyword>
<keyword evidence="1" id="KW-0433">Leucine-rich repeat</keyword>
<evidence type="ECO:0000256" key="2">
    <source>
        <dbReference type="ARBA" id="ARBA00022737"/>
    </source>
</evidence>
<sequence>MMNNDTARDAKHSSTRPDDRSATSSVTSAAASWLDERIAQERMGHTGIKGTSMADLEAKQKARSSASKSGTFREPVKLRGSSSKDARRQASFRSGSNRQEESAVTFIPPRKPSRSNSKVNDSVHSALKDLEKDILHTLPNNSPESIFSPKSVNGTREISLNKIQTTEQDIITKTRAKTGMADFKHPDSATIDQMEKDVAMKSKARNNVSTETATRRVTTLEADKEAKDRARYKPAGTTVAKRLNQLEADMATKQKAKANPSTSAVSKRLNQLEIDTEAKARARGSPSSVTSKALNQMQADVAAKAQARSEPKNISGSTKKPSVGGNVISSLSKDQDDIIAYKTGIVLSEQPDDVRMVARPKGNPAEMISKGSHTQKEVCSLTKEGAVPQDRQYSTGFQKDYHLKVDEFSDDEEDGRLAVAVAVKEYEDEDVFIPSAIEYDPDAKPPMYKNRRFRMYGILGCILLIILLACAIGILAIQEKSNTTQTLQIPTSAPTCERCSIGIEELLELEVGSEKLYDPSTSEFMAKEWIINEDPLKLLPMDANLVQRFLLVTFYFETHQLGEWRSCNRQRDDDSDETCSFERIVNLYPLEYEGVPSIRWLSSEHECKWAGINCDELNQARIIDLPGQEIQGTFPAILTRLRYVQTITLAWNKFIGQLPDSIGNMKHLLNFEVQYNQFTGNIPLTWSNAKNLQLVNFGGNMLSGQLPTEVGYLRNIKGMFLYENMLTGTFPDEFAQVSLLTYARFQRNLMTGTIPTFLGDMRLNELWINRNPIQGTIPSELGKLSNHMFDLRLFASNLEGTIPEEIYDLTSLWRFDLYDANFTGTISSNVGKLQSLSVFRINNNSFTGTLPSELNLLSNLIEVQLDHNAFNGTVPIGMCDNLAPNGILEFLQADCLVDPTSGSSLVTKPNTPYNISIIVKRKVSILRHRNFLNRNNTAINSNRHSLASYQLEDRDGPVSLIQRQPVRYTGSNFRRPRSPPPPFVMRDNYYLESHAGSPSAMDTRAAEEKTMEASASRSKSHNHNGVTYETTANGDVAVVQPSFDDHDGRSPGADKVKLYTDGETRSPPTKDPIPPPHLHHRGHRRDLSEHFQDATTLSTEASSGQKHRRGYSGGLSNPARAHRRIDSIGNSATIKRGGPRDHRRIDSSGLDALTAAADFSREELAAAAAGGRNMSWDPSGIRRSPIEISYDHCNVGQSHHQARSTHHHHYPPPPTGMYYGPGASHIAPAYPPTYYAHHAGPGFGRFHPPPPPDRYPVQHSRSQDPFVKDQTPLQQPLLEQPREDSMVCRASPPPTSIEHNIPVSEDPAAPTPSSEEGMDPPAPPSWRAGGSTQGVQTYVTAIGVGSTTHTLEANPQLVPTAGGPLDEPSSRHHRKLSSFSTLAPLLFGETGGEHPLKRSDGHHRSTSSVSFLDVLDVQNTDAAFLRNLQATTGAPPAGLNSKEALKADPAVSAAGASEQADPSTKLAAGGTSKRVRRKCTIEGCLNRVVQGGLCIAHGAKRKQCKHPGCTKHVKKAGLCSTHGPARRRCDAEGCSKVAVQGGRCIAHGAKKRSCSIDQCTKQAILGGMCKKHHDQSQQGSTSAMRRGPKGTVCQVVTTKKGAHSSKLSSGSPASKKSLHHRGLSIFQEMSAESVGTLLSAEAASAAAASSLPPTHAHRSTFSREFANLY</sequence>
<evidence type="ECO:0000313" key="6">
    <source>
        <dbReference type="EMBL" id="KAG7367312.1"/>
    </source>
</evidence>
<feature type="region of interest" description="Disordered" evidence="3">
    <location>
        <begin position="1598"/>
        <end position="1619"/>
    </location>
</feature>
<name>A0A9K3LSG2_9STRA</name>
<evidence type="ECO:0000256" key="3">
    <source>
        <dbReference type="SAM" id="MobiDB-lite"/>
    </source>
</evidence>
<keyword evidence="7" id="KW-1185">Reference proteome</keyword>
<organism evidence="6 7">
    <name type="scientific">Nitzschia inconspicua</name>
    <dbReference type="NCBI Taxonomy" id="303405"/>
    <lineage>
        <taxon>Eukaryota</taxon>
        <taxon>Sar</taxon>
        <taxon>Stramenopiles</taxon>
        <taxon>Ochrophyta</taxon>
        <taxon>Bacillariophyta</taxon>
        <taxon>Bacillariophyceae</taxon>
        <taxon>Bacillariophycidae</taxon>
        <taxon>Bacillariales</taxon>
        <taxon>Bacillariaceae</taxon>
        <taxon>Nitzschia</taxon>
    </lineage>
</organism>
<reference evidence="6" key="2">
    <citation type="submission" date="2021-04" db="EMBL/GenBank/DDBJ databases">
        <authorList>
            <person name="Podell S."/>
        </authorList>
    </citation>
    <scope>NUCLEOTIDE SEQUENCE</scope>
    <source>
        <strain evidence="6">Hildebrandi</strain>
    </source>
</reference>
<dbReference type="OrthoDB" id="676979at2759"/>
<reference evidence="6" key="1">
    <citation type="journal article" date="2021" name="Sci. Rep.">
        <title>Diploid genomic architecture of Nitzschia inconspicua, an elite biomass production diatom.</title>
        <authorList>
            <person name="Oliver A."/>
            <person name="Podell S."/>
            <person name="Pinowska A."/>
            <person name="Traller J.C."/>
            <person name="Smith S.R."/>
            <person name="McClure R."/>
            <person name="Beliaev A."/>
            <person name="Bohutskyi P."/>
            <person name="Hill E.A."/>
            <person name="Rabines A."/>
            <person name="Zheng H."/>
            <person name="Allen L.Z."/>
            <person name="Kuo A."/>
            <person name="Grigoriev I.V."/>
            <person name="Allen A.E."/>
            <person name="Hazlebeck D."/>
            <person name="Allen E.E."/>
        </authorList>
    </citation>
    <scope>NUCLEOTIDE SEQUENCE</scope>
    <source>
        <strain evidence="6">Hildebrandi</strain>
    </source>
</reference>
<feature type="region of interest" description="Disordered" evidence="3">
    <location>
        <begin position="1450"/>
        <end position="1469"/>
    </location>
</feature>
<dbReference type="InterPro" id="IPR052941">
    <property type="entry name" value="StomDev_PlantInt_Reg"/>
</dbReference>
<feature type="transmembrane region" description="Helical" evidence="4">
    <location>
        <begin position="456"/>
        <end position="477"/>
    </location>
</feature>
<dbReference type="PANTHER" id="PTHR48004">
    <property type="entry name" value="OS01G0149700 PROTEIN"/>
    <property type="match status" value="1"/>
</dbReference>
<keyword evidence="4" id="KW-0812">Transmembrane</keyword>
<keyword evidence="2" id="KW-0677">Repeat</keyword>
<feature type="compositionally biased region" description="Polar residues" evidence="3">
    <location>
        <begin position="1013"/>
        <end position="1033"/>
    </location>
</feature>
<evidence type="ECO:0000256" key="1">
    <source>
        <dbReference type="ARBA" id="ARBA00022614"/>
    </source>
</evidence>
<feature type="compositionally biased region" description="Basic and acidic residues" evidence="3">
    <location>
        <begin position="1"/>
        <end position="21"/>
    </location>
</feature>
<evidence type="ECO:0000313" key="7">
    <source>
        <dbReference type="Proteomes" id="UP000693970"/>
    </source>
</evidence>
<dbReference type="FunFam" id="3.80.10.10:FF:000041">
    <property type="entry name" value="LRR receptor-like serine/threonine-protein kinase ERECTA"/>
    <property type="match status" value="1"/>
</dbReference>
<comment type="caution">
    <text evidence="6">The sequence shown here is derived from an EMBL/GenBank/DDBJ whole genome shotgun (WGS) entry which is preliminary data.</text>
</comment>